<organism evidence="1">
    <name type="scientific">marine sediment metagenome</name>
    <dbReference type="NCBI Taxonomy" id="412755"/>
    <lineage>
        <taxon>unclassified sequences</taxon>
        <taxon>metagenomes</taxon>
        <taxon>ecological metagenomes</taxon>
    </lineage>
</organism>
<reference evidence="1" key="1">
    <citation type="journal article" date="2015" name="Nature">
        <title>Complex archaea that bridge the gap between prokaryotes and eukaryotes.</title>
        <authorList>
            <person name="Spang A."/>
            <person name="Saw J.H."/>
            <person name="Jorgensen S.L."/>
            <person name="Zaremba-Niedzwiedzka K."/>
            <person name="Martijn J."/>
            <person name="Lind A.E."/>
            <person name="van Eijk R."/>
            <person name="Schleper C."/>
            <person name="Guy L."/>
            <person name="Ettema T.J."/>
        </authorList>
    </citation>
    <scope>NUCLEOTIDE SEQUENCE</scope>
</reference>
<evidence type="ECO:0000313" key="1">
    <source>
        <dbReference type="EMBL" id="KKM88640.1"/>
    </source>
</evidence>
<accession>A0A0F9NII1</accession>
<comment type="caution">
    <text evidence="1">The sequence shown here is derived from an EMBL/GenBank/DDBJ whole genome shotgun (WGS) entry which is preliminary data.</text>
</comment>
<dbReference type="AlphaFoldDB" id="A0A0F9NII1"/>
<name>A0A0F9NII1_9ZZZZ</name>
<gene>
    <name evidence="1" type="ORF">LCGC14_1256670</name>
</gene>
<protein>
    <submittedName>
        <fullName evidence="1">Uncharacterized protein</fullName>
    </submittedName>
</protein>
<sequence>MKDKQKVFVTGDCTEEQIKELEKEHDVTRSPNLKVK</sequence>
<proteinExistence type="predicted"/>
<dbReference type="EMBL" id="LAZR01006931">
    <property type="protein sequence ID" value="KKM88640.1"/>
    <property type="molecule type" value="Genomic_DNA"/>
</dbReference>